<keyword evidence="2" id="KW-1185">Reference proteome</keyword>
<name>A0A812W512_SYMPI</name>
<organism evidence="1 2">
    <name type="scientific">Symbiodinium pilosum</name>
    <name type="common">Dinoflagellate</name>
    <dbReference type="NCBI Taxonomy" id="2952"/>
    <lineage>
        <taxon>Eukaryota</taxon>
        <taxon>Sar</taxon>
        <taxon>Alveolata</taxon>
        <taxon>Dinophyceae</taxon>
        <taxon>Suessiales</taxon>
        <taxon>Symbiodiniaceae</taxon>
        <taxon>Symbiodinium</taxon>
    </lineage>
</organism>
<accession>A0A812W512</accession>
<dbReference type="AlphaFoldDB" id="A0A812W512"/>
<evidence type="ECO:0000313" key="2">
    <source>
        <dbReference type="Proteomes" id="UP000649617"/>
    </source>
</evidence>
<sequence length="61" mass="6979">AFDNIIDPVFQNLDSELGFVKAFSLVLRVLWLVEQPSQSILCQHPAIKIILSQIMKPRMVK</sequence>
<dbReference type="Proteomes" id="UP000649617">
    <property type="component" value="Unassembled WGS sequence"/>
</dbReference>
<reference evidence="1" key="1">
    <citation type="submission" date="2021-02" db="EMBL/GenBank/DDBJ databases">
        <authorList>
            <person name="Dougan E. K."/>
            <person name="Rhodes N."/>
            <person name="Thang M."/>
            <person name="Chan C."/>
        </authorList>
    </citation>
    <scope>NUCLEOTIDE SEQUENCE</scope>
</reference>
<protein>
    <submittedName>
        <fullName evidence="1">Uncharacterized protein</fullName>
    </submittedName>
</protein>
<evidence type="ECO:0000313" key="1">
    <source>
        <dbReference type="EMBL" id="CAE7656970.1"/>
    </source>
</evidence>
<comment type="caution">
    <text evidence="1">The sequence shown here is derived from an EMBL/GenBank/DDBJ whole genome shotgun (WGS) entry which is preliminary data.</text>
</comment>
<proteinExistence type="predicted"/>
<gene>
    <name evidence="1" type="ORF">SPIL2461_LOCUS17678</name>
</gene>
<feature type="non-terminal residue" evidence="1">
    <location>
        <position position="1"/>
    </location>
</feature>
<dbReference type="EMBL" id="CAJNIZ010043313">
    <property type="protein sequence ID" value="CAE7656970.1"/>
    <property type="molecule type" value="Genomic_DNA"/>
</dbReference>
<feature type="non-terminal residue" evidence="1">
    <location>
        <position position="61"/>
    </location>
</feature>